<organism evidence="1 2">
    <name type="scientific">Streptomyces calidiresistens</name>
    <dbReference type="NCBI Taxonomy" id="1485586"/>
    <lineage>
        <taxon>Bacteria</taxon>
        <taxon>Bacillati</taxon>
        <taxon>Actinomycetota</taxon>
        <taxon>Actinomycetes</taxon>
        <taxon>Kitasatosporales</taxon>
        <taxon>Streptomycetaceae</taxon>
        <taxon>Streptomyces</taxon>
    </lineage>
</organism>
<name>A0A7W3T4W4_9ACTN</name>
<evidence type="ECO:0000313" key="2">
    <source>
        <dbReference type="Proteomes" id="UP000530234"/>
    </source>
</evidence>
<dbReference type="EMBL" id="VKHS01000361">
    <property type="protein sequence ID" value="MBB0230833.1"/>
    <property type="molecule type" value="Genomic_DNA"/>
</dbReference>
<dbReference type="RefSeq" id="WP_182664626.1">
    <property type="nucleotide sequence ID" value="NZ_VKHS01000361.1"/>
</dbReference>
<gene>
    <name evidence="1" type="ORF">FOE67_15235</name>
</gene>
<dbReference type="Proteomes" id="UP000530234">
    <property type="component" value="Unassembled WGS sequence"/>
</dbReference>
<accession>A0A7W3T4W4</accession>
<sequence>MPGPAIVTVMEYYPEDEKPASVRFAPGESVPLEVPTRLTTRVDNLMTHS</sequence>
<comment type="caution">
    <text evidence="1">The sequence shown here is derived from an EMBL/GenBank/DDBJ whole genome shotgun (WGS) entry which is preliminary data.</text>
</comment>
<evidence type="ECO:0000313" key="1">
    <source>
        <dbReference type="EMBL" id="MBB0230833.1"/>
    </source>
</evidence>
<keyword evidence="2" id="KW-1185">Reference proteome</keyword>
<proteinExistence type="predicted"/>
<dbReference type="AlphaFoldDB" id="A0A7W3T4W4"/>
<reference evidence="2" key="1">
    <citation type="submission" date="2019-10" db="EMBL/GenBank/DDBJ databases">
        <title>Streptomyces sp. nov., a novel actinobacterium isolated from alkaline environment.</title>
        <authorList>
            <person name="Golinska P."/>
        </authorList>
    </citation>
    <scope>NUCLEOTIDE SEQUENCE [LARGE SCALE GENOMIC DNA]</scope>
    <source>
        <strain evidence="2">DSM 42108</strain>
    </source>
</reference>
<protein>
    <submittedName>
        <fullName evidence="1">Uncharacterized protein</fullName>
    </submittedName>
</protein>